<organism evidence="1 2">
    <name type="scientific">Rhizobium phaseoli</name>
    <dbReference type="NCBI Taxonomy" id="396"/>
    <lineage>
        <taxon>Bacteria</taxon>
        <taxon>Pseudomonadati</taxon>
        <taxon>Pseudomonadota</taxon>
        <taxon>Alphaproteobacteria</taxon>
        <taxon>Hyphomicrobiales</taxon>
        <taxon>Rhizobiaceae</taxon>
        <taxon>Rhizobium/Agrobacterium group</taxon>
        <taxon>Rhizobium</taxon>
    </lineage>
</organism>
<dbReference type="EMBL" id="WUFT01000006">
    <property type="protein sequence ID" value="NEJ71127.1"/>
    <property type="molecule type" value="Genomic_DNA"/>
</dbReference>
<accession>A0A7K3UBT8</accession>
<dbReference type="Proteomes" id="UP000471753">
    <property type="component" value="Unassembled WGS sequence"/>
</dbReference>
<name>A0A7K3UBT8_9HYPH</name>
<sequence>MARRLQGEDLDEVRALPPECKALIPGHRRSYSFTEFVFAYGYKCCARLAGYWEDIYRYANPDTTHNEFRLFRRLLRDLSTCRDHHAIAVFKALSTSKPVPANSFAHYIEHLRARMINPEDTSFTDARGKSVVAYLEALRNCLNKLADAKALPRVELSLHGMYSEGGEVTTPCFATLAIDAGRLRLDADDDHKNALKFHTTNKQLLAALRASLVEVFGVAEERFRESSRMLSDPTIPTLNQIIRALRARAKLRGAQARAKRGLADLLRGTEEYIRAVALRAYIGLFHRPSLPVARFSLMRLLQEAGGHDQIAKLAEPCSDTLMACATIVQIDTGWEPSTVLNMDLNPFVGEIKKNSIIVRALVSKKGRAQGKVRNAAVAEVEPVYEEPDKDATLVVKQRRSVTSYHVIETYKAMTAEMRKGFPPRKAAKLWLTRGVRSLNEAVYGSFVRFLQRNQDHPDFGGLPLTRRSIKRTKYNVDAESTLGNIGLARARGDQSDPRLAFLYLSAPAVRAFFKSKIREYLQQMDAVLYSTVDDLARKLNIPKEELHKRKALGIENGLAELLVEPPIDQTQSQSIVERAKRLRPDDLGLRSLVIAGFAIEARWEEMAAKNPQRFLRSWVPWMALIQAMVQRLLKTRHRVKFRKTFSLVQKELALGQLALPIIW</sequence>
<comment type="caution">
    <text evidence="1">The sequence shown here is derived from an EMBL/GenBank/DDBJ whole genome shotgun (WGS) entry which is preliminary data.</text>
</comment>
<reference evidence="1 2" key="1">
    <citation type="submission" date="2019-12" db="EMBL/GenBank/DDBJ databases">
        <title>Rhizobium genotypes associated with high levels of biological nitrogen fixation by grain legumes in a temperate-maritime cropping system.</title>
        <authorList>
            <person name="Maluk M."/>
            <person name="Francesc Ferrando Molina F."/>
            <person name="Lopez Del Egido L."/>
            <person name="Lafos M."/>
            <person name="Langarica-Fuentes A."/>
            <person name="Gebre Yohannes G."/>
            <person name="Young M.W."/>
            <person name="Martin P."/>
            <person name="Gantlett R."/>
            <person name="Kenicer G."/>
            <person name="Hawes C."/>
            <person name="Begg G.S."/>
            <person name="Quilliam R.S."/>
            <person name="Squire G.R."/>
            <person name="Poole P.S."/>
            <person name="Young P.W."/>
            <person name="Iannetta P.M."/>
            <person name="James E.K."/>
        </authorList>
    </citation>
    <scope>NUCLEOTIDE SEQUENCE [LARGE SCALE GENOMIC DNA]</scope>
    <source>
        <strain evidence="1 2">JHI366</strain>
    </source>
</reference>
<dbReference type="AlphaFoldDB" id="A0A7K3UBT8"/>
<protein>
    <submittedName>
        <fullName evidence="1">Uncharacterized protein</fullName>
    </submittedName>
</protein>
<dbReference type="RefSeq" id="WP_164009400.1">
    <property type="nucleotide sequence ID" value="NZ_WUFT01000006.1"/>
</dbReference>
<evidence type="ECO:0000313" key="2">
    <source>
        <dbReference type="Proteomes" id="UP000471753"/>
    </source>
</evidence>
<evidence type="ECO:0000313" key="1">
    <source>
        <dbReference type="EMBL" id="NEJ71127.1"/>
    </source>
</evidence>
<proteinExistence type="predicted"/>
<gene>
    <name evidence="1" type="ORF">GR197_11345</name>
</gene>